<dbReference type="RefSeq" id="WP_095328289.1">
    <property type="nucleotide sequence ID" value="NZ_NPBQ01000001.1"/>
</dbReference>
<dbReference type="InterPro" id="IPR048913">
    <property type="entry name" value="BetaGal_gal-bd"/>
</dbReference>
<evidence type="ECO:0000256" key="4">
    <source>
        <dbReference type="PIRSR" id="PIRSR006336-1"/>
    </source>
</evidence>
<feature type="domain" description="Glycoside hydrolase 35 catalytic" evidence="5">
    <location>
        <begin position="9"/>
        <end position="329"/>
    </location>
</feature>
<protein>
    <submittedName>
        <fullName evidence="8">Beta-galactosidase</fullName>
    </submittedName>
</protein>
<gene>
    <name evidence="8" type="ORF">CHH57_00035</name>
</gene>
<evidence type="ECO:0000259" key="7">
    <source>
        <dbReference type="Pfam" id="PF21467"/>
    </source>
</evidence>
<dbReference type="SUPFAM" id="SSF51445">
    <property type="entry name" value="(Trans)glycosidases"/>
    <property type="match status" value="1"/>
</dbReference>
<dbReference type="Pfam" id="PF21467">
    <property type="entry name" value="BetaGal_gal-bd"/>
    <property type="match status" value="1"/>
</dbReference>
<proteinExistence type="inferred from homology"/>
<evidence type="ECO:0000313" key="9">
    <source>
        <dbReference type="Proteomes" id="UP000216961"/>
    </source>
</evidence>
<evidence type="ECO:0000256" key="3">
    <source>
        <dbReference type="ARBA" id="ARBA00023295"/>
    </source>
</evidence>
<dbReference type="AlphaFoldDB" id="A0AA91Z2P6"/>
<dbReference type="InterPro" id="IPR026283">
    <property type="entry name" value="B-gal_1-like"/>
</dbReference>
<dbReference type="EMBL" id="NPBQ01000001">
    <property type="protein sequence ID" value="PAD85297.1"/>
    <property type="molecule type" value="Genomic_DNA"/>
</dbReference>
<comment type="caution">
    <text evidence="8">The sequence shown here is derived from an EMBL/GenBank/DDBJ whole genome shotgun (WGS) entry which is preliminary data.</text>
</comment>
<dbReference type="SUPFAM" id="SSF49785">
    <property type="entry name" value="Galactose-binding domain-like"/>
    <property type="match status" value="1"/>
</dbReference>
<dbReference type="PRINTS" id="PR00742">
    <property type="entry name" value="GLHYDRLASE35"/>
</dbReference>
<sequence>MTSFQIGKEFLLNGEEFKIISGAVHYFRIVPEYWEHSLFNLKALGCNTVETYIPWNLHEPQEGIYNFDGIADVKEFIKTAERLGLYVIVRPSPYICAEWEFGGLPAWLLKDRTMRIRSRSSNFLSKVDTYYQSLFDVIRPLQVTKGGPVIMMQVENEYGSFGNDKEYVKRIKDLMVKHGAEVPLFTSDGTWHEALKAGSLLEDDILPTGNFGSKSGHNLNELAAFHQENNKAWPLMCMEFWDGWFNRWGNEIIRRDPDELAGEVEELLQLGSINFYMFHGGTNFGFMNGCSSRNGIDLPQITSYDYDALLTEWGEPTEKYFAVQKAIKKVVENCWQDQPRDLVRKDLGSVKLNRKVSLFSTLPTLSQKITHSHTLTMEELDQNYGYILYQTKIDNREQIDNCQVVEANDRVQIFADEQWIHTEYQETLGSSFVLPKETKELSILVENVGRVNYGGRLLSPTQRKGIRSGVMIDIHFHHYFDHYPLTLDDLSKVDFSRSWEKNQPGFYEYVFELEECVDTFLDCSGFGKGMAELNGFHLGRFWNVGPTGSLYIPAPLLKKGMNRLIIFETEGIYSEEIHFANKPIYIK</sequence>
<dbReference type="InterPro" id="IPR001944">
    <property type="entry name" value="Glycoside_Hdrlase_35"/>
</dbReference>
<dbReference type="Pfam" id="PF01301">
    <property type="entry name" value="Glyco_hydro_35"/>
    <property type="match status" value="1"/>
</dbReference>
<dbReference type="Proteomes" id="UP000216961">
    <property type="component" value="Unassembled WGS sequence"/>
</dbReference>
<dbReference type="InterPro" id="IPR048912">
    <property type="entry name" value="BetaGal1-like_ABD1"/>
</dbReference>
<evidence type="ECO:0000313" key="8">
    <source>
        <dbReference type="EMBL" id="PAD85297.1"/>
    </source>
</evidence>
<evidence type="ECO:0000259" key="5">
    <source>
        <dbReference type="Pfam" id="PF01301"/>
    </source>
</evidence>
<dbReference type="PROSITE" id="PS01182">
    <property type="entry name" value="GLYCOSYL_HYDROL_F35"/>
    <property type="match status" value="1"/>
</dbReference>
<evidence type="ECO:0000256" key="1">
    <source>
        <dbReference type="ARBA" id="ARBA00009809"/>
    </source>
</evidence>
<keyword evidence="3" id="KW-0326">Glycosidase</keyword>
<keyword evidence="2" id="KW-0378">Hydrolase</keyword>
<dbReference type="GO" id="GO:0004565">
    <property type="term" value="F:beta-galactosidase activity"/>
    <property type="evidence" value="ECO:0007669"/>
    <property type="project" value="InterPro"/>
</dbReference>
<dbReference type="InterPro" id="IPR017853">
    <property type="entry name" value="GH"/>
</dbReference>
<feature type="domain" description="Beta-galactosidase galactose-binding" evidence="7">
    <location>
        <begin position="504"/>
        <end position="562"/>
    </location>
</feature>
<feature type="active site" description="Nucleophile" evidence="4">
    <location>
        <position position="239"/>
    </location>
</feature>
<dbReference type="Gene3D" id="3.20.20.80">
    <property type="entry name" value="Glycosidases"/>
    <property type="match status" value="1"/>
</dbReference>
<organism evidence="8 9">
    <name type="scientific">Niallia circulans</name>
    <name type="common">Bacillus circulans</name>
    <dbReference type="NCBI Taxonomy" id="1397"/>
    <lineage>
        <taxon>Bacteria</taxon>
        <taxon>Bacillati</taxon>
        <taxon>Bacillota</taxon>
        <taxon>Bacilli</taxon>
        <taxon>Bacillales</taxon>
        <taxon>Bacillaceae</taxon>
        <taxon>Niallia</taxon>
    </lineage>
</organism>
<dbReference type="GO" id="GO:0005975">
    <property type="term" value="P:carbohydrate metabolic process"/>
    <property type="evidence" value="ECO:0007669"/>
    <property type="project" value="InterPro"/>
</dbReference>
<feature type="active site" description="Proton donor" evidence="4">
    <location>
        <position position="157"/>
    </location>
</feature>
<dbReference type="InterPro" id="IPR008979">
    <property type="entry name" value="Galactose-bd-like_sf"/>
</dbReference>
<name>A0AA91Z2P6_NIACI</name>
<dbReference type="Pfam" id="PF21317">
    <property type="entry name" value="BetaGal_ABD_1"/>
    <property type="match status" value="1"/>
</dbReference>
<dbReference type="FunFam" id="3.20.20.80:FF:000116">
    <property type="entry name" value="Beta-galactosidase 3"/>
    <property type="match status" value="1"/>
</dbReference>
<dbReference type="Gene3D" id="2.60.120.260">
    <property type="entry name" value="Galactose-binding domain-like"/>
    <property type="match status" value="2"/>
</dbReference>
<dbReference type="InterPro" id="IPR019801">
    <property type="entry name" value="Glyco_hydro_35_CS"/>
</dbReference>
<comment type="similarity">
    <text evidence="1">Belongs to the glycosyl hydrolase 35 family.</text>
</comment>
<dbReference type="PANTHER" id="PTHR23421">
    <property type="entry name" value="BETA-GALACTOSIDASE RELATED"/>
    <property type="match status" value="1"/>
</dbReference>
<evidence type="ECO:0000256" key="2">
    <source>
        <dbReference type="ARBA" id="ARBA00022801"/>
    </source>
</evidence>
<dbReference type="PIRSF" id="PIRSF006336">
    <property type="entry name" value="B-gal"/>
    <property type="match status" value="1"/>
</dbReference>
<evidence type="ECO:0000259" key="6">
    <source>
        <dbReference type="Pfam" id="PF21317"/>
    </source>
</evidence>
<feature type="domain" description="Beta-galactosidase 1-like first all-beta" evidence="6">
    <location>
        <begin position="375"/>
        <end position="485"/>
    </location>
</feature>
<dbReference type="InterPro" id="IPR031330">
    <property type="entry name" value="Gly_Hdrlase_35_cat"/>
</dbReference>
<accession>A0AA91Z2P6</accession>
<reference evidence="8 9" key="1">
    <citation type="submission" date="2017-07" db="EMBL/GenBank/DDBJ databases">
        <title>Isolation and whole genome analysis of endospore-forming bacteria from heroin.</title>
        <authorList>
            <person name="Kalinowski J."/>
            <person name="Ahrens B."/>
            <person name="Al-Dilaimi A."/>
            <person name="Winkler A."/>
            <person name="Wibberg D."/>
            <person name="Schleenbecker U."/>
            <person name="Ruckert C."/>
            <person name="Wolfel R."/>
            <person name="Grass G."/>
        </authorList>
    </citation>
    <scope>NUCLEOTIDE SEQUENCE [LARGE SCALE GENOMIC DNA]</scope>
    <source>
        <strain evidence="8 9">7521-2</strain>
    </source>
</reference>